<keyword evidence="4" id="KW-1185">Reference proteome</keyword>
<dbReference type="EMBL" id="AMGX01000021">
    <property type="protein sequence ID" value="EXJ66128.1"/>
    <property type="molecule type" value="Genomic_DNA"/>
</dbReference>
<feature type="signal peptide" evidence="2">
    <location>
        <begin position="1"/>
        <end position="22"/>
    </location>
</feature>
<dbReference type="GO" id="GO:0008237">
    <property type="term" value="F:metallopeptidase activity"/>
    <property type="evidence" value="ECO:0007669"/>
    <property type="project" value="InterPro"/>
</dbReference>
<comment type="caution">
    <text evidence="3">The sequence shown here is derived from an EMBL/GenBank/DDBJ whole genome shotgun (WGS) entry which is preliminary data.</text>
</comment>
<feature type="chain" id="PRO_5004931218" description="Lysine-specific metallo-endopeptidase domain-containing protein" evidence="2">
    <location>
        <begin position="23"/>
        <end position="330"/>
    </location>
</feature>
<accession>W9WDV8</accession>
<keyword evidence="2" id="KW-0732">Signal</keyword>
<evidence type="ECO:0008006" key="5">
    <source>
        <dbReference type="Google" id="ProtNLM"/>
    </source>
</evidence>
<dbReference type="AlphaFoldDB" id="W9WDV8"/>
<proteinExistence type="predicted"/>
<evidence type="ECO:0000256" key="2">
    <source>
        <dbReference type="SAM" id="SignalP"/>
    </source>
</evidence>
<evidence type="ECO:0000256" key="1">
    <source>
        <dbReference type="SAM" id="MobiDB-lite"/>
    </source>
</evidence>
<dbReference type="OrthoDB" id="4138657at2759"/>
<feature type="region of interest" description="Disordered" evidence="1">
    <location>
        <begin position="182"/>
        <end position="207"/>
    </location>
</feature>
<dbReference type="Gene3D" id="3.40.390.10">
    <property type="entry name" value="Collagenase (Catalytic Domain)"/>
    <property type="match status" value="1"/>
</dbReference>
<gene>
    <name evidence="3" type="ORF">A1O5_10743</name>
</gene>
<protein>
    <recommendedName>
        <fullName evidence="5">Lysine-specific metallo-endopeptidase domain-containing protein</fullName>
    </recommendedName>
</protein>
<dbReference type="GeneID" id="19195435"/>
<evidence type="ECO:0000313" key="4">
    <source>
        <dbReference type="Proteomes" id="UP000019471"/>
    </source>
</evidence>
<organism evidence="3 4">
    <name type="scientific">Cladophialophora psammophila CBS 110553</name>
    <dbReference type="NCBI Taxonomy" id="1182543"/>
    <lineage>
        <taxon>Eukaryota</taxon>
        <taxon>Fungi</taxon>
        <taxon>Dikarya</taxon>
        <taxon>Ascomycota</taxon>
        <taxon>Pezizomycotina</taxon>
        <taxon>Eurotiomycetes</taxon>
        <taxon>Chaetothyriomycetidae</taxon>
        <taxon>Chaetothyriales</taxon>
        <taxon>Herpotrichiellaceae</taxon>
        <taxon>Cladophialophora</taxon>
    </lineage>
</organism>
<dbReference type="Proteomes" id="UP000019471">
    <property type="component" value="Unassembled WGS sequence"/>
</dbReference>
<dbReference type="InterPro" id="IPR024079">
    <property type="entry name" value="MetalloPept_cat_dom_sf"/>
</dbReference>
<name>W9WDV8_9EURO</name>
<evidence type="ECO:0000313" key="3">
    <source>
        <dbReference type="EMBL" id="EXJ66128.1"/>
    </source>
</evidence>
<dbReference type="HOGENOM" id="CLU_052681_0_0_1"/>
<dbReference type="RefSeq" id="XP_007749508.1">
    <property type="nucleotide sequence ID" value="XM_007751318.1"/>
</dbReference>
<sequence>MRKLGRLLMFGLAFVSNNKIWAASLPTFSAVEGTSRDQQIRQVEQAFEDAVLLARVTAATFDPCEETFLRYFRPLEAAFVKQVFRTIANIPLNQELDSDNVVGILSSASVARDLQPKFNQLEIAYGNHPALPEDKQDCGKAVIKGEGGITAAFAFIDPRVLGDIALVSMCDEAFEYPTLEEIANPPSSARDPQGNPDPGYTCGGLGDHDSDWMTSPGGVLLHELLHWTFLLEDIPGFEDIIDENEDDFPQIIDFWGPNPPDGYGPFHANQFRNLGAYVAIQNADTYRCYAQSKYWAWKCGKSFGPAQSEDDNIRRTGVRVVQGDPETGDD</sequence>
<reference evidence="3 4" key="1">
    <citation type="submission" date="2013-03" db="EMBL/GenBank/DDBJ databases">
        <title>The Genome Sequence of Cladophialophora psammophila CBS 110553.</title>
        <authorList>
            <consortium name="The Broad Institute Genomics Platform"/>
            <person name="Cuomo C."/>
            <person name="de Hoog S."/>
            <person name="Gorbushina A."/>
            <person name="Walker B."/>
            <person name="Young S.K."/>
            <person name="Zeng Q."/>
            <person name="Gargeya S."/>
            <person name="Fitzgerald M."/>
            <person name="Haas B."/>
            <person name="Abouelleil A."/>
            <person name="Allen A.W."/>
            <person name="Alvarado L."/>
            <person name="Arachchi H.M."/>
            <person name="Berlin A.M."/>
            <person name="Chapman S.B."/>
            <person name="Gainer-Dewar J."/>
            <person name="Goldberg J."/>
            <person name="Griggs A."/>
            <person name="Gujja S."/>
            <person name="Hansen M."/>
            <person name="Howarth C."/>
            <person name="Imamovic A."/>
            <person name="Ireland A."/>
            <person name="Larimer J."/>
            <person name="McCowan C."/>
            <person name="Murphy C."/>
            <person name="Pearson M."/>
            <person name="Poon T.W."/>
            <person name="Priest M."/>
            <person name="Roberts A."/>
            <person name="Saif S."/>
            <person name="Shea T."/>
            <person name="Sisk P."/>
            <person name="Sykes S."/>
            <person name="Wortman J."/>
            <person name="Nusbaum C."/>
            <person name="Birren B."/>
        </authorList>
    </citation>
    <scope>NUCLEOTIDE SEQUENCE [LARGE SCALE GENOMIC DNA]</scope>
    <source>
        <strain evidence="3 4">CBS 110553</strain>
    </source>
</reference>